<dbReference type="Proteomes" id="UP000299102">
    <property type="component" value="Unassembled WGS sequence"/>
</dbReference>
<accession>A0A4C1YVQ7</accession>
<organism evidence="2 3">
    <name type="scientific">Eumeta variegata</name>
    <name type="common">Bagworm moth</name>
    <name type="synonym">Eumeta japonica</name>
    <dbReference type="NCBI Taxonomy" id="151549"/>
    <lineage>
        <taxon>Eukaryota</taxon>
        <taxon>Metazoa</taxon>
        <taxon>Ecdysozoa</taxon>
        <taxon>Arthropoda</taxon>
        <taxon>Hexapoda</taxon>
        <taxon>Insecta</taxon>
        <taxon>Pterygota</taxon>
        <taxon>Neoptera</taxon>
        <taxon>Endopterygota</taxon>
        <taxon>Lepidoptera</taxon>
        <taxon>Glossata</taxon>
        <taxon>Ditrysia</taxon>
        <taxon>Tineoidea</taxon>
        <taxon>Psychidae</taxon>
        <taxon>Oiketicinae</taxon>
        <taxon>Eumeta</taxon>
    </lineage>
</organism>
<protein>
    <submittedName>
        <fullName evidence="2">Uncharacterized protein</fullName>
    </submittedName>
</protein>
<name>A0A4C1YVQ7_EUMVA</name>
<dbReference type="AlphaFoldDB" id="A0A4C1YVQ7"/>
<feature type="region of interest" description="Disordered" evidence="1">
    <location>
        <begin position="43"/>
        <end position="86"/>
    </location>
</feature>
<evidence type="ECO:0000313" key="3">
    <source>
        <dbReference type="Proteomes" id="UP000299102"/>
    </source>
</evidence>
<comment type="caution">
    <text evidence="2">The sequence shown here is derived from an EMBL/GenBank/DDBJ whole genome shotgun (WGS) entry which is preliminary data.</text>
</comment>
<feature type="compositionally biased region" description="Polar residues" evidence="1">
    <location>
        <begin position="47"/>
        <end position="58"/>
    </location>
</feature>
<reference evidence="2 3" key="1">
    <citation type="journal article" date="2019" name="Commun. Biol.">
        <title>The bagworm genome reveals a unique fibroin gene that provides high tensile strength.</title>
        <authorList>
            <person name="Kono N."/>
            <person name="Nakamura H."/>
            <person name="Ohtoshi R."/>
            <person name="Tomita M."/>
            <person name="Numata K."/>
            <person name="Arakawa K."/>
        </authorList>
    </citation>
    <scope>NUCLEOTIDE SEQUENCE [LARGE SCALE GENOMIC DNA]</scope>
</reference>
<evidence type="ECO:0000313" key="2">
    <source>
        <dbReference type="EMBL" id="GBP80541.1"/>
    </source>
</evidence>
<sequence>MRQARTIAYAHSSRQSGASTWHDEMAFGEAEGGAADLAAHIAGRPATASNTHQQSAPYKSSHACRQPSPVGRLWTSDSSSRGSTDQ</sequence>
<gene>
    <name evidence="2" type="ORF">EVAR_39411_1</name>
</gene>
<evidence type="ECO:0000256" key="1">
    <source>
        <dbReference type="SAM" id="MobiDB-lite"/>
    </source>
</evidence>
<proteinExistence type="predicted"/>
<dbReference type="EMBL" id="BGZK01001467">
    <property type="protein sequence ID" value="GBP80541.1"/>
    <property type="molecule type" value="Genomic_DNA"/>
</dbReference>
<feature type="region of interest" description="Disordered" evidence="1">
    <location>
        <begin position="1"/>
        <end position="22"/>
    </location>
</feature>
<keyword evidence="3" id="KW-1185">Reference proteome</keyword>
<feature type="compositionally biased region" description="Polar residues" evidence="1">
    <location>
        <begin position="75"/>
        <end position="86"/>
    </location>
</feature>